<evidence type="ECO:0000313" key="2">
    <source>
        <dbReference type="Proteomes" id="UP000051202"/>
    </source>
</evidence>
<dbReference type="AlphaFoldDB" id="A0A0T6DTV6"/>
<sequence>MSAIFRQHVKSNQIVIVVETFKMDQTKFQTQKKRPAKLMAGLEVEAIKNKNMYVPSKGIVIIAAKHC</sequence>
<name>A0A0T6DTV6_9GAMM</name>
<dbReference type="EMBL" id="LNDJ01000047">
    <property type="protein sequence ID" value="KRU23314.1"/>
    <property type="molecule type" value="Genomic_DNA"/>
</dbReference>
<dbReference type="Proteomes" id="UP000051202">
    <property type="component" value="Unassembled WGS sequence"/>
</dbReference>
<comment type="caution">
    <text evidence="1">The sequence shown here is derived from an EMBL/GenBank/DDBJ whole genome shotgun (WGS) entry which is preliminary data.</text>
</comment>
<protein>
    <submittedName>
        <fullName evidence="1">Uncharacterized protein</fullName>
    </submittedName>
</protein>
<evidence type="ECO:0000313" key="1">
    <source>
        <dbReference type="EMBL" id="KRU23314.1"/>
    </source>
</evidence>
<proteinExistence type="predicted"/>
<keyword evidence="2" id="KW-1185">Reference proteome</keyword>
<organism evidence="1 2">
    <name type="scientific">Psychrobacter piscatorii</name>
    <dbReference type="NCBI Taxonomy" id="554343"/>
    <lineage>
        <taxon>Bacteria</taxon>
        <taxon>Pseudomonadati</taxon>
        <taxon>Pseudomonadota</taxon>
        <taxon>Gammaproteobacteria</taxon>
        <taxon>Moraxellales</taxon>
        <taxon>Moraxellaceae</taxon>
        <taxon>Psychrobacter</taxon>
    </lineage>
</organism>
<gene>
    <name evidence="1" type="ORF">AS194_05130</name>
</gene>
<accession>A0A0T6DTV6</accession>
<reference evidence="1 2" key="1">
    <citation type="submission" date="2015-11" db="EMBL/GenBank/DDBJ databases">
        <title>Permanent draft genome of Psychrobacter piscatorii LQ58.</title>
        <authorList>
            <person name="Zhou M."/>
            <person name="Dong B."/>
            <person name="Liu Q."/>
        </authorList>
    </citation>
    <scope>NUCLEOTIDE SEQUENCE [LARGE SCALE GENOMIC DNA]</scope>
    <source>
        <strain evidence="1 2">LQ58</strain>
    </source>
</reference>